<gene>
    <name evidence="2" type="ORF">C5L14_01240</name>
</gene>
<feature type="region of interest" description="Disordered" evidence="1">
    <location>
        <begin position="198"/>
        <end position="217"/>
    </location>
</feature>
<reference evidence="2 3" key="1">
    <citation type="submission" date="2018-02" db="EMBL/GenBank/DDBJ databases">
        <title>Whole genome sequencing of endophytic bacterium.</title>
        <authorList>
            <person name="Eedara R."/>
            <person name="Podile A.R."/>
        </authorList>
    </citation>
    <scope>NUCLEOTIDE SEQUENCE [LARGE SCALE GENOMIC DNA]</scope>
    <source>
        <strain evidence="2 3">RP1T</strain>
    </source>
</reference>
<comment type="caution">
    <text evidence="2">The sequence shown here is derived from an EMBL/GenBank/DDBJ whole genome shotgun (WGS) entry which is preliminary data.</text>
</comment>
<dbReference type="AlphaFoldDB" id="A0A2S9QIS6"/>
<evidence type="ECO:0000256" key="1">
    <source>
        <dbReference type="SAM" id="MobiDB-lite"/>
    </source>
</evidence>
<accession>A0A2S9QIS6</accession>
<dbReference type="Proteomes" id="UP000237682">
    <property type="component" value="Unassembled WGS sequence"/>
</dbReference>
<dbReference type="RefSeq" id="WP_105860214.1">
    <property type="nucleotide sequence ID" value="NZ_PUEJ01000001.1"/>
</dbReference>
<proteinExistence type="predicted"/>
<evidence type="ECO:0000313" key="3">
    <source>
        <dbReference type="Proteomes" id="UP000237682"/>
    </source>
</evidence>
<keyword evidence="3" id="KW-1185">Reference proteome</keyword>
<evidence type="ECO:0000313" key="2">
    <source>
        <dbReference type="EMBL" id="PRH89248.1"/>
    </source>
</evidence>
<dbReference type="OrthoDB" id="8456073at2"/>
<organism evidence="2 3">
    <name type="scientific">Labrys okinawensis</name>
    <dbReference type="NCBI Taxonomy" id="346911"/>
    <lineage>
        <taxon>Bacteria</taxon>
        <taxon>Pseudomonadati</taxon>
        <taxon>Pseudomonadota</taxon>
        <taxon>Alphaproteobacteria</taxon>
        <taxon>Hyphomicrobiales</taxon>
        <taxon>Xanthobacteraceae</taxon>
        <taxon>Labrys</taxon>
    </lineage>
</organism>
<sequence length="217" mass="22741">MSARLARIGTAVLCMAVAGFAVWRSVPVLGFALAEREAGESGDITPLRPFAAILETGALAEASLQSAIAQGQSSDTIKADIRLLTRRPLSSSAWLDLAAARLAAGEGMVEVVKALRMSALTGPNESVLMASRALFALPLWTALPGDLRRRTAQDIAGGWERLETSDKLVMRLTLSTAPAMRSELAPLLRQADGMDQARLDDLGLGPAGPAQPEGSAP</sequence>
<protein>
    <submittedName>
        <fullName evidence="2">Uncharacterized protein</fullName>
    </submittedName>
</protein>
<dbReference type="EMBL" id="PUEJ01000001">
    <property type="protein sequence ID" value="PRH89248.1"/>
    <property type="molecule type" value="Genomic_DNA"/>
</dbReference>
<name>A0A2S9QIS6_9HYPH</name>